<reference evidence="1 2" key="1">
    <citation type="submission" date="2016-10" db="EMBL/GenBank/DDBJ databases">
        <authorList>
            <person name="Varghese N."/>
            <person name="Submissions S."/>
        </authorList>
    </citation>
    <scope>NUCLEOTIDE SEQUENCE [LARGE SCALE GENOMIC DNA]</scope>
    <source>
        <strain evidence="1 2">CGMCC 1.6497</strain>
    </source>
</reference>
<dbReference type="EMBL" id="FNJC01000002">
    <property type="protein sequence ID" value="SDO87406.1"/>
    <property type="molecule type" value="Genomic_DNA"/>
</dbReference>
<sequence length="129" mass="14483">MIDESDERPDIEEYSVTYLRGRVAEQQQELDELKHSIDDLVGLVRDLTATHEKVARSVAVLKPNGEPHGLDAPIISAQGAAAFLGVSTSTIDRMTRDGRMPEPVRVSERRPCWTVRQLMEVRAKGLFKK</sequence>
<organism evidence="1 2">
    <name type="scientific">Filomicrobium insigne</name>
    <dbReference type="NCBI Taxonomy" id="418854"/>
    <lineage>
        <taxon>Bacteria</taxon>
        <taxon>Pseudomonadati</taxon>
        <taxon>Pseudomonadota</taxon>
        <taxon>Alphaproteobacteria</taxon>
        <taxon>Hyphomicrobiales</taxon>
        <taxon>Hyphomicrobiaceae</taxon>
        <taxon>Filomicrobium</taxon>
    </lineage>
</organism>
<evidence type="ECO:0000313" key="2">
    <source>
        <dbReference type="Proteomes" id="UP000198795"/>
    </source>
</evidence>
<dbReference type="RefSeq" id="WP_090228204.1">
    <property type="nucleotide sequence ID" value="NZ_FNJC01000002.1"/>
</dbReference>
<evidence type="ECO:0000313" key="1">
    <source>
        <dbReference type="EMBL" id="SDO87406.1"/>
    </source>
</evidence>
<proteinExistence type="predicted"/>
<gene>
    <name evidence="1" type="ORF">SAMN04488061_1881</name>
</gene>
<protein>
    <recommendedName>
        <fullName evidence="3">Helix-turn-helix domain-containing protein</fullName>
    </recommendedName>
</protein>
<comment type="caution">
    <text evidence="1">The sequence shown here is derived from an EMBL/GenBank/DDBJ whole genome shotgun (WGS) entry which is preliminary data.</text>
</comment>
<keyword evidence="2" id="KW-1185">Reference proteome</keyword>
<dbReference type="Proteomes" id="UP000198795">
    <property type="component" value="Unassembled WGS sequence"/>
</dbReference>
<name>A0A1H0N4G4_9HYPH</name>
<evidence type="ECO:0008006" key="3">
    <source>
        <dbReference type="Google" id="ProtNLM"/>
    </source>
</evidence>
<accession>A0A1H0N4G4</accession>